<reference evidence="1 2" key="1">
    <citation type="submission" date="2024-11" db="EMBL/GenBank/DDBJ databases">
        <title>A near-complete genome assembly of Cinchona calisaya.</title>
        <authorList>
            <person name="Lian D.C."/>
            <person name="Zhao X.W."/>
            <person name="Wei L."/>
        </authorList>
    </citation>
    <scope>NUCLEOTIDE SEQUENCE [LARGE SCALE GENOMIC DNA]</scope>
    <source>
        <tissue evidence="1">Nenye</tissue>
    </source>
</reference>
<name>A0ABD3B0Y3_9GENT</name>
<protein>
    <submittedName>
        <fullName evidence="1">Uncharacterized protein</fullName>
    </submittedName>
</protein>
<sequence length="119" mass="14021">MLVVRYPLIKVICPRCSNAMFSDMKMRVRCPVPFAKDPEKVVIPRRISTNNILKDLSYIIEDELDTNKGYSQKRWFQREESFNLNSTMKIKAKILSIRTILYHESFDLESTTYLVNVIN</sequence>
<dbReference type="EMBL" id="JBJUIK010000001">
    <property type="protein sequence ID" value="KAL3536854.1"/>
    <property type="molecule type" value="Genomic_DNA"/>
</dbReference>
<evidence type="ECO:0000313" key="1">
    <source>
        <dbReference type="EMBL" id="KAL3536854.1"/>
    </source>
</evidence>
<comment type="caution">
    <text evidence="1">The sequence shown here is derived from an EMBL/GenBank/DDBJ whole genome shotgun (WGS) entry which is preliminary data.</text>
</comment>
<dbReference type="AlphaFoldDB" id="A0ABD3B0Y3"/>
<dbReference type="Proteomes" id="UP001630127">
    <property type="component" value="Unassembled WGS sequence"/>
</dbReference>
<keyword evidence="2" id="KW-1185">Reference proteome</keyword>
<organism evidence="1 2">
    <name type="scientific">Cinchona calisaya</name>
    <dbReference type="NCBI Taxonomy" id="153742"/>
    <lineage>
        <taxon>Eukaryota</taxon>
        <taxon>Viridiplantae</taxon>
        <taxon>Streptophyta</taxon>
        <taxon>Embryophyta</taxon>
        <taxon>Tracheophyta</taxon>
        <taxon>Spermatophyta</taxon>
        <taxon>Magnoliopsida</taxon>
        <taxon>eudicotyledons</taxon>
        <taxon>Gunneridae</taxon>
        <taxon>Pentapetalae</taxon>
        <taxon>asterids</taxon>
        <taxon>lamiids</taxon>
        <taxon>Gentianales</taxon>
        <taxon>Rubiaceae</taxon>
        <taxon>Cinchonoideae</taxon>
        <taxon>Cinchoneae</taxon>
        <taxon>Cinchona</taxon>
    </lineage>
</organism>
<gene>
    <name evidence="1" type="ORF">ACH5RR_000220</name>
</gene>
<evidence type="ECO:0000313" key="2">
    <source>
        <dbReference type="Proteomes" id="UP001630127"/>
    </source>
</evidence>
<proteinExistence type="predicted"/>
<accession>A0ABD3B0Y3</accession>